<organism evidence="1 2">
    <name type="scientific">Clostridium manihotivorum</name>
    <dbReference type="NCBI Taxonomy" id="2320868"/>
    <lineage>
        <taxon>Bacteria</taxon>
        <taxon>Bacillati</taxon>
        <taxon>Bacillota</taxon>
        <taxon>Clostridia</taxon>
        <taxon>Eubacteriales</taxon>
        <taxon>Clostridiaceae</taxon>
        <taxon>Clostridium</taxon>
    </lineage>
</organism>
<reference evidence="1 2" key="1">
    <citation type="submission" date="2018-01" db="EMBL/GenBank/DDBJ databases">
        <title>Genome Sequencing and Assembly of Anaerobacter polyendosporus strain CT4.</title>
        <authorList>
            <person name="Tachaapaikoon C."/>
            <person name="Sutheeworapong S."/>
            <person name="Jenjaroenpun P."/>
            <person name="Wongsurawat T."/>
            <person name="Nookeaw I."/>
            <person name="Cheawchanlertfa P."/>
            <person name="Kosugi A."/>
            <person name="Cheevadhanarak S."/>
            <person name="Ratanakhanokchai K."/>
        </authorList>
    </citation>
    <scope>NUCLEOTIDE SEQUENCE [LARGE SCALE GENOMIC DNA]</scope>
    <source>
        <strain evidence="1 2">CT4</strain>
    </source>
</reference>
<dbReference type="AlphaFoldDB" id="A0A410DPQ5"/>
<dbReference type="InterPro" id="IPR050696">
    <property type="entry name" value="FtsA/MreB"/>
</dbReference>
<dbReference type="NCBIfam" id="TIGR01175">
    <property type="entry name" value="pilM"/>
    <property type="match status" value="1"/>
</dbReference>
<evidence type="ECO:0000313" key="1">
    <source>
        <dbReference type="EMBL" id="QAA31163.1"/>
    </source>
</evidence>
<dbReference type="Gene3D" id="3.30.420.40">
    <property type="match status" value="2"/>
</dbReference>
<dbReference type="RefSeq" id="WP_128211873.1">
    <property type="nucleotide sequence ID" value="NZ_CP025746.1"/>
</dbReference>
<gene>
    <name evidence="1" type="ORF">C1I91_05500</name>
</gene>
<protein>
    <submittedName>
        <fullName evidence="1">Pilus assembly protein PilM</fullName>
    </submittedName>
</protein>
<dbReference type="PANTHER" id="PTHR32432:SF3">
    <property type="entry name" value="ETHANOLAMINE UTILIZATION PROTEIN EUTJ"/>
    <property type="match status" value="1"/>
</dbReference>
<dbReference type="CDD" id="cd24049">
    <property type="entry name" value="ASKHA_NBD_PilM"/>
    <property type="match status" value="1"/>
</dbReference>
<evidence type="ECO:0000313" key="2">
    <source>
        <dbReference type="Proteomes" id="UP000286268"/>
    </source>
</evidence>
<dbReference type="Pfam" id="PF11104">
    <property type="entry name" value="PilM_2"/>
    <property type="match status" value="1"/>
</dbReference>
<dbReference type="OrthoDB" id="5291956at2"/>
<sequence length="381" mass="43125">MNFSKVKDLMNIDISDIKNKISNKPIETKAPKKKEFNKRVVSFDFGSDTTKIVVGRYNKGHLEIENLISAKTPVDAVGDGNILNQEMMSVFLEQLLNNNKISVKDAVCTNNSTSIINREVTIPAVQEDEISTVVKYEIQQYLPINMDDYIIQQTILDRFQVESKLKFKALVITYPDKLATKYYKLLTNANLKPFALDISYNSLNKLVNYGDKVNGEGYSKEQTLAFIDMGASTLNVNIYKNGKLEFTRIIKSGGFNIDAALSRRLEMSLETAEIEKRAKADLSMSENNEASKVAVDVVDEWLSELERIIQFYRNKKVGNSIDKIFLYGGSSNLKGMEKYVFDRFSIPTNKVRTIGNVELNLKLANETLEQYLNAIGAIIRL</sequence>
<name>A0A410DPQ5_9CLOT</name>
<dbReference type="Proteomes" id="UP000286268">
    <property type="component" value="Chromosome"/>
</dbReference>
<dbReference type="SUPFAM" id="SSF53067">
    <property type="entry name" value="Actin-like ATPase domain"/>
    <property type="match status" value="2"/>
</dbReference>
<dbReference type="PANTHER" id="PTHR32432">
    <property type="entry name" value="CELL DIVISION PROTEIN FTSA-RELATED"/>
    <property type="match status" value="1"/>
</dbReference>
<dbReference type="Gene3D" id="3.30.1490.300">
    <property type="match status" value="1"/>
</dbReference>
<dbReference type="InterPro" id="IPR043129">
    <property type="entry name" value="ATPase_NBD"/>
</dbReference>
<accession>A0A410DPQ5</accession>
<keyword evidence="2" id="KW-1185">Reference proteome</keyword>
<dbReference type="InterPro" id="IPR005883">
    <property type="entry name" value="PilM"/>
</dbReference>
<dbReference type="PIRSF" id="PIRSF019169">
    <property type="entry name" value="PilM"/>
    <property type="match status" value="1"/>
</dbReference>
<dbReference type="EMBL" id="CP025746">
    <property type="protein sequence ID" value="QAA31163.1"/>
    <property type="molecule type" value="Genomic_DNA"/>
</dbReference>
<proteinExistence type="predicted"/>
<dbReference type="KEGG" id="cmah:C1I91_05500"/>